<dbReference type="OrthoDB" id="673795at2"/>
<gene>
    <name evidence="1" type="ORF">EDB95_2883</name>
</gene>
<comment type="caution">
    <text evidence="1">The sequence shown here is derived from an EMBL/GenBank/DDBJ whole genome shotgun (WGS) entry which is preliminary data.</text>
</comment>
<dbReference type="Proteomes" id="UP000294498">
    <property type="component" value="Unassembled WGS sequence"/>
</dbReference>
<reference evidence="1 2" key="1">
    <citation type="submission" date="2019-03" db="EMBL/GenBank/DDBJ databases">
        <title>Genomic Encyclopedia of Type Strains, Phase IV (KMG-IV): sequencing the most valuable type-strain genomes for metagenomic binning, comparative biology and taxonomic classification.</title>
        <authorList>
            <person name="Goeker M."/>
        </authorList>
    </citation>
    <scope>NUCLEOTIDE SEQUENCE [LARGE SCALE GENOMIC DNA]</scope>
    <source>
        <strain evidence="1 2">DSM 100059</strain>
    </source>
</reference>
<protein>
    <recommendedName>
        <fullName evidence="3">Outer membrane efflux protein</fullName>
    </recommendedName>
</protein>
<dbReference type="RefSeq" id="WP_133994478.1">
    <property type="nucleotide sequence ID" value="NZ_SODV01000001.1"/>
</dbReference>
<evidence type="ECO:0000313" key="1">
    <source>
        <dbReference type="EMBL" id="TDX01840.1"/>
    </source>
</evidence>
<keyword evidence="2" id="KW-1185">Reference proteome</keyword>
<dbReference type="AlphaFoldDB" id="A0A4R8DU24"/>
<proteinExistence type="predicted"/>
<evidence type="ECO:0008006" key="3">
    <source>
        <dbReference type="Google" id="ProtNLM"/>
    </source>
</evidence>
<evidence type="ECO:0000313" key="2">
    <source>
        <dbReference type="Proteomes" id="UP000294498"/>
    </source>
</evidence>
<organism evidence="1 2">
    <name type="scientific">Dinghuibacter silviterrae</name>
    <dbReference type="NCBI Taxonomy" id="1539049"/>
    <lineage>
        <taxon>Bacteria</taxon>
        <taxon>Pseudomonadati</taxon>
        <taxon>Bacteroidota</taxon>
        <taxon>Chitinophagia</taxon>
        <taxon>Chitinophagales</taxon>
        <taxon>Chitinophagaceae</taxon>
        <taxon>Dinghuibacter</taxon>
    </lineage>
</organism>
<name>A0A4R8DU24_9BACT</name>
<dbReference type="EMBL" id="SODV01000001">
    <property type="protein sequence ID" value="TDX01840.1"/>
    <property type="molecule type" value="Genomic_DNA"/>
</dbReference>
<sequence length="101" mass="11245">MTRFILIACICIQARASSAQFFGQQATQQKLLLEQVVALAQYAREARQGYQAVQQGLAAIEAITNGELTLHTIFFAGLAGINPQLFLYVQMHFTIGPRFLR</sequence>
<accession>A0A4R8DU24</accession>